<keyword evidence="1" id="KW-0732">Signal</keyword>
<feature type="chain" id="PRO_5046620787" evidence="1">
    <location>
        <begin position="20"/>
        <end position="252"/>
    </location>
</feature>
<feature type="signal peptide" evidence="1">
    <location>
        <begin position="1"/>
        <end position="19"/>
    </location>
</feature>
<organism evidence="2 3">
    <name type="scientific">Paraconiothyrium brasiliense</name>
    <dbReference type="NCBI Taxonomy" id="300254"/>
    <lineage>
        <taxon>Eukaryota</taxon>
        <taxon>Fungi</taxon>
        <taxon>Dikarya</taxon>
        <taxon>Ascomycota</taxon>
        <taxon>Pezizomycotina</taxon>
        <taxon>Dothideomycetes</taxon>
        <taxon>Pleosporomycetidae</taxon>
        <taxon>Pleosporales</taxon>
        <taxon>Massarineae</taxon>
        <taxon>Didymosphaeriaceae</taxon>
        <taxon>Paraconiothyrium</taxon>
    </lineage>
</organism>
<name>A0ABR3R5G0_9PLEO</name>
<proteinExistence type="predicted"/>
<evidence type="ECO:0000313" key="3">
    <source>
        <dbReference type="Proteomes" id="UP001521785"/>
    </source>
</evidence>
<accession>A0ABR3R5G0</accession>
<sequence>MRLFMFLAALALLCALATSAAVATVLDGRDDFSAKIYQDWLEGRAPKLEHPPPGHMKKKRDGQKMFTFGGYSTDTSGDDNFQKLQEPIEADGHPHPWCQGFNGSNGYTEGQEPTIHYAHMDHAEHKSDVPTVPQFICFFYNNFDCDPSKGVIGNAKVNITHTYLTDLDKKSKDGDDYAIENRNFPMQNKDSSNNRYLWIKAYGCMKYIDAPNAADANTTQGATAELGPSAADLNSGHVLSEYNMIQSRSNDS</sequence>
<gene>
    <name evidence="2" type="ORF">SLS60_007482</name>
</gene>
<keyword evidence="3" id="KW-1185">Reference proteome</keyword>
<dbReference type="Proteomes" id="UP001521785">
    <property type="component" value="Unassembled WGS sequence"/>
</dbReference>
<evidence type="ECO:0000256" key="1">
    <source>
        <dbReference type="SAM" id="SignalP"/>
    </source>
</evidence>
<comment type="caution">
    <text evidence="2">The sequence shown here is derived from an EMBL/GenBank/DDBJ whole genome shotgun (WGS) entry which is preliminary data.</text>
</comment>
<reference evidence="2 3" key="1">
    <citation type="submission" date="2024-02" db="EMBL/GenBank/DDBJ databases">
        <title>De novo assembly and annotation of 12 fungi associated with fruit tree decline syndrome in Ontario, Canada.</title>
        <authorList>
            <person name="Sulman M."/>
            <person name="Ellouze W."/>
            <person name="Ilyukhin E."/>
        </authorList>
    </citation>
    <scope>NUCLEOTIDE SEQUENCE [LARGE SCALE GENOMIC DNA]</scope>
    <source>
        <strain evidence="2 3">M42-189</strain>
    </source>
</reference>
<evidence type="ECO:0000313" key="2">
    <source>
        <dbReference type="EMBL" id="KAL1599679.1"/>
    </source>
</evidence>
<protein>
    <submittedName>
        <fullName evidence="2">Uncharacterized protein</fullName>
    </submittedName>
</protein>
<dbReference type="EMBL" id="JAKJXO020000010">
    <property type="protein sequence ID" value="KAL1599679.1"/>
    <property type="molecule type" value="Genomic_DNA"/>
</dbReference>